<protein>
    <recommendedName>
        <fullName evidence="1">Hemimethylated DNA-binding domain-containing protein</fullName>
    </recommendedName>
</protein>
<dbReference type="Gene3D" id="2.30.30.390">
    <property type="entry name" value="Hemimethylated DNA-binding domain"/>
    <property type="match status" value="1"/>
</dbReference>
<dbReference type="AlphaFoldDB" id="A0AAW1S7D2"/>
<dbReference type="EMBL" id="JALJOU010000009">
    <property type="protein sequence ID" value="KAK9841990.1"/>
    <property type="molecule type" value="Genomic_DNA"/>
</dbReference>
<accession>A0AAW1S7D2</accession>
<evidence type="ECO:0000313" key="3">
    <source>
        <dbReference type="Proteomes" id="UP001445335"/>
    </source>
</evidence>
<dbReference type="Proteomes" id="UP001445335">
    <property type="component" value="Unassembled WGS sequence"/>
</dbReference>
<evidence type="ECO:0000259" key="1">
    <source>
        <dbReference type="SMART" id="SM00992"/>
    </source>
</evidence>
<name>A0AAW1S7D2_9CHLO</name>
<dbReference type="SMART" id="SM00992">
    <property type="entry name" value="YccV-like"/>
    <property type="match status" value="1"/>
</dbReference>
<organism evidence="2 3">
    <name type="scientific">Elliptochloris bilobata</name>
    <dbReference type="NCBI Taxonomy" id="381761"/>
    <lineage>
        <taxon>Eukaryota</taxon>
        <taxon>Viridiplantae</taxon>
        <taxon>Chlorophyta</taxon>
        <taxon>core chlorophytes</taxon>
        <taxon>Trebouxiophyceae</taxon>
        <taxon>Trebouxiophyceae incertae sedis</taxon>
        <taxon>Elliptochloris clade</taxon>
        <taxon>Elliptochloris</taxon>
    </lineage>
</organism>
<proteinExistence type="predicted"/>
<evidence type="ECO:0000313" key="2">
    <source>
        <dbReference type="EMBL" id="KAK9841990.1"/>
    </source>
</evidence>
<sequence>MQGQAASDALDRGMEAVRLLHHDYASDVTRLRRNASKHAEREGIAFPIGTCFVHRVRGFRAVVHGWDRKCERSAAWAASNQANPQQPFYYCLPDEDDCQRVFGGRRMLQYVAQDDMDAAPGTRIMHRAIRNLFSSYSTQDGGRYVPNSKLAFEYPDEYPEPELSIADDANILARAEQEEQVAPLPTFSPQERFEQD</sequence>
<dbReference type="InterPro" id="IPR036623">
    <property type="entry name" value="Hemimethylated_DNA-bd_sf"/>
</dbReference>
<reference evidence="2 3" key="1">
    <citation type="journal article" date="2024" name="Nat. Commun.">
        <title>Phylogenomics reveals the evolutionary origins of lichenization in chlorophyte algae.</title>
        <authorList>
            <person name="Puginier C."/>
            <person name="Libourel C."/>
            <person name="Otte J."/>
            <person name="Skaloud P."/>
            <person name="Haon M."/>
            <person name="Grisel S."/>
            <person name="Petersen M."/>
            <person name="Berrin J.G."/>
            <person name="Delaux P.M."/>
            <person name="Dal Grande F."/>
            <person name="Keller J."/>
        </authorList>
    </citation>
    <scope>NUCLEOTIDE SEQUENCE [LARGE SCALE GENOMIC DNA]</scope>
    <source>
        <strain evidence="2 3">SAG 245.80</strain>
    </source>
</reference>
<dbReference type="InterPro" id="IPR011722">
    <property type="entry name" value="Hemimethylated_DNA-bd_dom"/>
</dbReference>
<keyword evidence="3" id="KW-1185">Reference proteome</keyword>
<gene>
    <name evidence="2" type="ORF">WJX81_002951</name>
</gene>
<dbReference type="NCBIfam" id="TIGR02097">
    <property type="entry name" value="yccV"/>
    <property type="match status" value="1"/>
</dbReference>
<feature type="domain" description="Hemimethylated DNA-binding" evidence="1">
    <location>
        <begin position="43"/>
        <end position="147"/>
    </location>
</feature>
<comment type="caution">
    <text evidence="2">The sequence shown here is derived from an EMBL/GenBank/DDBJ whole genome shotgun (WGS) entry which is preliminary data.</text>
</comment>
<dbReference type="Pfam" id="PF08755">
    <property type="entry name" value="YccV-like"/>
    <property type="match status" value="1"/>
</dbReference>
<dbReference type="GO" id="GO:0003677">
    <property type="term" value="F:DNA binding"/>
    <property type="evidence" value="ECO:0007669"/>
    <property type="project" value="InterPro"/>
</dbReference>
<dbReference type="SUPFAM" id="SSF141255">
    <property type="entry name" value="YccV-like"/>
    <property type="match status" value="1"/>
</dbReference>